<keyword evidence="1 3" id="KW-0547">Nucleotide-binding</keyword>
<dbReference type="InterPro" id="IPR011009">
    <property type="entry name" value="Kinase-like_dom_sf"/>
</dbReference>
<evidence type="ECO:0000313" key="7">
    <source>
        <dbReference type="Proteomes" id="UP000179807"/>
    </source>
</evidence>
<dbReference type="Gene3D" id="1.10.510.10">
    <property type="entry name" value="Transferase(Phosphotransferase) domain 1"/>
    <property type="match status" value="1"/>
</dbReference>
<evidence type="ECO:0000256" key="1">
    <source>
        <dbReference type="ARBA" id="ARBA00022741"/>
    </source>
</evidence>
<keyword evidence="6" id="KW-0808">Transferase</keyword>
<dbReference type="VEuPathDB" id="TrichDB:TRFO_06151"/>
<dbReference type="PROSITE" id="PS00107">
    <property type="entry name" value="PROTEIN_KINASE_ATP"/>
    <property type="match status" value="1"/>
</dbReference>
<dbReference type="SMART" id="SM00220">
    <property type="entry name" value="S_TKc"/>
    <property type="match status" value="1"/>
</dbReference>
<dbReference type="PANTHER" id="PTHR24346">
    <property type="entry name" value="MAP/MICROTUBULE AFFINITY-REGULATING KINASE"/>
    <property type="match status" value="1"/>
</dbReference>
<dbReference type="InterPro" id="IPR017441">
    <property type="entry name" value="Protein_kinase_ATP_BS"/>
</dbReference>
<reference evidence="6" key="1">
    <citation type="submission" date="2016-10" db="EMBL/GenBank/DDBJ databases">
        <authorList>
            <person name="Benchimol M."/>
            <person name="Almeida L.G."/>
            <person name="Vasconcelos A.T."/>
            <person name="Perreira-Neves A."/>
            <person name="Rosa I.A."/>
            <person name="Tasca T."/>
            <person name="Bogo M.R."/>
            <person name="de Souza W."/>
        </authorList>
    </citation>
    <scope>NUCLEOTIDE SEQUENCE [LARGE SCALE GENOMIC DNA]</scope>
    <source>
        <strain evidence="6">K</strain>
    </source>
</reference>
<evidence type="ECO:0000256" key="4">
    <source>
        <dbReference type="RuleBase" id="RU000304"/>
    </source>
</evidence>
<dbReference type="OrthoDB" id="68483at2759"/>
<dbReference type="AlphaFoldDB" id="A0A1J4K4W9"/>
<proteinExistence type="inferred from homology"/>
<dbReference type="GeneID" id="94827619"/>
<dbReference type="GO" id="GO:0005737">
    <property type="term" value="C:cytoplasm"/>
    <property type="evidence" value="ECO:0007669"/>
    <property type="project" value="TreeGrafter"/>
</dbReference>
<dbReference type="GO" id="GO:0005524">
    <property type="term" value="F:ATP binding"/>
    <property type="evidence" value="ECO:0007669"/>
    <property type="project" value="UniProtKB-UniRule"/>
</dbReference>
<protein>
    <submittedName>
        <fullName evidence="6">CAMK family protein kinase</fullName>
    </submittedName>
</protein>
<sequence>MGCCCGVPKVVNEVKKKNPSRVGRSSKLSACENSSGYFSDDYQENPAPRYFNFKQFFEESQIPSLNGYRFIKIIGYGAMSSVYLAEAEDTKEEFAAKVYNMTQLLKPTLGNEEPPIAAVQREILLMSQMSHLYILGIVDAFDDYDTNSRILFFPFADYGNLQSVIDKNAISEKNIAVCFHQIAVGLQYMHSLNIVHRDIKPENILCFREDYYVLSDFSVSAQLNEDDQLFDDTKGSPAFLSPEECSGDPFMPKPADVWAYGVSLYSAVFKKLPFNLDEGQNRSIANTVMIVTEMLETQSLTFPTDRKVDPNLKKLLKDVLNKDPKARPTFDKIERYSYFKDAWPINEANFLEEQLLIKENDQE</sequence>
<comment type="similarity">
    <text evidence="4">Belongs to the protein kinase superfamily.</text>
</comment>
<dbReference type="GO" id="GO:0004674">
    <property type="term" value="F:protein serine/threonine kinase activity"/>
    <property type="evidence" value="ECO:0007669"/>
    <property type="project" value="UniProtKB-KW"/>
</dbReference>
<dbReference type="PANTHER" id="PTHR24346:SF77">
    <property type="entry name" value="SERINE THREONINE PROTEIN KINASE"/>
    <property type="match status" value="1"/>
</dbReference>
<keyword evidence="2 3" id="KW-0067">ATP-binding</keyword>
<evidence type="ECO:0000256" key="2">
    <source>
        <dbReference type="ARBA" id="ARBA00022840"/>
    </source>
</evidence>
<dbReference type="FunFam" id="1.10.510.10:FF:001406">
    <property type="entry name" value="CAMK family protein kinase"/>
    <property type="match status" value="1"/>
</dbReference>
<dbReference type="PROSITE" id="PS50011">
    <property type="entry name" value="PROTEIN_KINASE_DOM"/>
    <property type="match status" value="1"/>
</dbReference>
<dbReference type="InterPro" id="IPR000719">
    <property type="entry name" value="Prot_kinase_dom"/>
</dbReference>
<evidence type="ECO:0000256" key="3">
    <source>
        <dbReference type="PROSITE-ProRule" id="PRU10141"/>
    </source>
</evidence>
<dbReference type="Proteomes" id="UP000179807">
    <property type="component" value="Unassembled WGS sequence"/>
</dbReference>
<feature type="domain" description="Protein kinase" evidence="5">
    <location>
        <begin position="68"/>
        <end position="339"/>
    </location>
</feature>
<organism evidence="6 7">
    <name type="scientific">Tritrichomonas foetus</name>
    <dbReference type="NCBI Taxonomy" id="1144522"/>
    <lineage>
        <taxon>Eukaryota</taxon>
        <taxon>Metamonada</taxon>
        <taxon>Parabasalia</taxon>
        <taxon>Tritrichomonadida</taxon>
        <taxon>Tritrichomonadidae</taxon>
        <taxon>Tritrichomonas</taxon>
    </lineage>
</organism>
<keyword evidence="7" id="KW-1185">Reference proteome</keyword>
<dbReference type="RefSeq" id="XP_068357862.1">
    <property type="nucleotide sequence ID" value="XM_068492915.1"/>
</dbReference>
<keyword evidence="6" id="KW-0418">Kinase</keyword>
<feature type="binding site" evidence="3">
    <location>
        <position position="97"/>
    </location>
    <ligand>
        <name>ATP</name>
        <dbReference type="ChEBI" id="CHEBI:30616"/>
    </ligand>
</feature>
<gene>
    <name evidence="6" type="ORF">TRFO_06151</name>
</gene>
<evidence type="ECO:0000313" key="6">
    <source>
        <dbReference type="EMBL" id="OHT04726.1"/>
    </source>
</evidence>
<dbReference type="EMBL" id="MLAK01000782">
    <property type="protein sequence ID" value="OHT04726.1"/>
    <property type="molecule type" value="Genomic_DNA"/>
</dbReference>
<name>A0A1J4K4W9_9EUKA</name>
<dbReference type="GO" id="GO:0035556">
    <property type="term" value="P:intracellular signal transduction"/>
    <property type="evidence" value="ECO:0007669"/>
    <property type="project" value="TreeGrafter"/>
</dbReference>
<dbReference type="InterPro" id="IPR008271">
    <property type="entry name" value="Ser/Thr_kinase_AS"/>
</dbReference>
<comment type="caution">
    <text evidence="6">The sequence shown here is derived from an EMBL/GenBank/DDBJ whole genome shotgun (WGS) entry which is preliminary data.</text>
</comment>
<dbReference type="PROSITE" id="PS00108">
    <property type="entry name" value="PROTEIN_KINASE_ST"/>
    <property type="match status" value="1"/>
</dbReference>
<dbReference type="SUPFAM" id="SSF56112">
    <property type="entry name" value="Protein kinase-like (PK-like)"/>
    <property type="match status" value="1"/>
</dbReference>
<accession>A0A1J4K4W9</accession>
<dbReference type="Pfam" id="PF00069">
    <property type="entry name" value="Pkinase"/>
    <property type="match status" value="1"/>
</dbReference>
<evidence type="ECO:0000259" key="5">
    <source>
        <dbReference type="PROSITE" id="PS50011"/>
    </source>
</evidence>
<keyword evidence="4" id="KW-0723">Serine/threonine-protein kinase</keyword>